<sequence>TQHDDDITEVSTQHDDVTEVSTQHDDVTEVSTQHDDVPEVSTQHDDDVTEVSTQHDDDVTGVSTQHDDEVTEKPGQVDDITEARFRFDGVTEIGSQLNGVIEASNLIDGVTESSSTRGNDVRESDSQPIREPDSQPIRETTVEAPSGGKMITNNTLDDYTVLASYPEEENLEEENETTPETGVRSSNILDNHGFLISHPEEERLDEEDDVKIYKAVVDSMAQWELQKIKKMNRRRLRRDEEVVCYMDLGCFRDEGPFDYLDMLPSPPEEVNTKFLLYTRERGEREKVIKPNNITTIINSHFNISRPTKLLIHGFGSSCYSVWIREMRVALLTMMNVNIICVNWQKGAEVPNYVRAASNTRLVGRQVALFIETLNAYLNTSLDDFHLIGFSLGAHVSGHAGARLKNLSRISGLDPAGPLFESYSPSVRLDHTDARFVDVIHTNADSLLMGGLGAFEPMGHVDFYPNGGRMQTGCANLFVGGVSDILWPTEGDGRYLCNHRRGYKYYLNSVAPICKFPAFICRDYETFLKGDCFPCDSCGNMGYFANQAEGRGQLYLITRDTEPFCANQYKVTVNHSGGPPAEPVTTYGRLDVTFIAADGINETLQLTQSEDTVLEAGKTTVRILVPHPALTEVHAVQLRYTAYNGWIYTGFSRWAIDKISLMDSFGNMLSFCHRGTTLISGKAMHLTLLPGDCVVRDAPLNPALTPHRFSDSLPEESENEVQQLSPVLAVAPRPEPQRNTTVSHHPFNLTQPIPTPILTPLDAHTTILTPLHGQVPLPINREVLPNYSRPQGFYNMSLLRPPHPPQVILPDKLSINLPDKMQNKVPLTRYGVAGGGVLTPPIPLSGTQASVVAVSSEEPVNVIPAPNLAHFPTQGSQIVFHPENEQGSGGVHPSGSKESSNSVNAPVFLHNTTPIPSPAGHNQTMNHPIVVSKAETGLTNKGSPPSMVVTPSLASALLPPDIHIINATIQTNKNAEDRTFSTRVSSVTPNTDASHASNSFKTTVKNNKTDPIISSTLSPEGPSLPSVSTPQTHKSGPILLGTLTPTPPSAAARPTLSIAPTGRPFWLAPNEQFSYHRRDNVGSASPVQVGRPITVYEFSPPAASPHQLHIQTELNNKAPAILDTNSLIDGEVPERERARALKLGPRPTNSINPQHFSAGNSRIDCDSSSLCSSQSDNRQSSHTSYTNIPSQVTSSQKNLTHRQPTVHQSPLQGSPPSRVDTPPRPHVRYISTHIEDSQLVGTETVLRPVETPPLLFVAPNGPLIRHPRPTPQARPLTVHDTQVRPSASHAQSPGAFLDNPLRPPPLRSLPPDTIVGRGRAPQPTQTSHDQDSWLPQTHHDLERVKTRGQKSSPVQQKAESHSQHQQLQQHHQQHLTQQQQQHLTQQQHYLTQQHQQQHLTQKHFTQQQQHQQHFMQHHQQQNQPRNHHHLEQQQHHTRAQQPSGQQSASASVSNVTQIKFEATPERPPRPVPAPVPLYVQLLPPAFSHLPHLETFSQPRESRKPQEPSSRKRGTVGGRASRGRSLSLPAPGGRAAVFTPLLLQVQENHQGRYIPLRHIPQAPLLT</sequence>
<proteinExistence type="inferred from homology"/>
<feature type="region of interest" description="Disordered" evidence="5">
    <location>
        <begin position="1139"/>
        <end position="1224"/>
    </location>
</feature>
<evidence type="ECO:0000313" key="8">
    <source>
        <dbReference type="Proteomes" id="UP000747542"/>
    </source>
</evidence>
<comment type="similarity">
    <text evidence="2 4">Belongs to the AB hydrolase superfamily. Lipase family.</text>
</comment>
<dbReference type="InterPro" id="IPR033906">
    <property type="entry name" value="Lipase_N"/>
</dbReference>
<feature type="region of interest" description="Disordered" evidence="5">
    <location>
        <begin position="979"/>
        <end position="1049"/>
    </location>
</feature>
<dbReference type="InterPro" id="IPR000734">
    <property type="entry name" value="TAG_lipase"/>
</dbReference>
<feature type="compositionally biased region" description="Low complexity" evidence="5">
    <location>
        <begin position="1038"/>
        <end position="1049"/>
    </location>
</feature>
<dbReference type="Pfam" id="PF00151">
    <property type="entry name" value="Lipase"/>
    <property type="match status" value="1"/>
</dbReference>
<feature type="region of interest" description="Disordered" evidence="5">
    <location>
        <begin position="1259"/>
        <end position="1454"/>
    </location>
</feature>
<protein>
    <submittedName>
        <fullName evidence="7">Pancreatic lipase-related protein 2-like 3</fullName>
    </submittedName>
</protein>
<evidence type="ECO:0000313" key="7">
    <source>
        <dbReference type="EMBL" id="KAG7163904.1"/>
    </source>
</evidence>
<feature type="compositionally biased region" description="Low complexity" evidence="5">
    <location>
        <begin position="1362"/>
        <end position="1422"/>
    </location>
</feature>
<feature type="region of interest" description="Disordered" evidence="5">
    <location>
        <begin position="882"/>
        <end position="903"/>
    </location>
</feature>
<dbReference type="PANTHER" id="PTHR11610:SF186">
    <property type="entry name" value="FI22312P1"/>
    <property type="match status" value="1"/>
</dbReference>
<feature type="compositionally biased region" description="Low complexity" evidence="5">
    <location>
        <begin position="1438"/>
        <end position="1450"/>
    </location>
</feature>
<feature type="region of interest" description="Disordered" evidence="5">
    <location>
        <begin position="111"/>
        <end position="153"/>
    </location>
</feature>
<feature type="compositionally biased region" description="Polar residues" evidence="5">
    <location>
        <begin position="1181"/>
        <end position="1214"/>
    </location>
</feature>
<keyword evidence="8" id="KW-1185">Reference proteome</keyword>
<dbReference type="PRINTS" id="PR00821">
    <property type="entry name" value="TAGLIPASE"/>
</dbReference>
<feature type="compositionally biased region" description="Acidic residues" evidence="5">
    <location>
        <begin position="167"/>
        <end position="177"/>
    </location>
</feature>
<feature type="compositionally biased region" description="Basic and acidic residues" evidence="5">
    <location>
        <begin position="119"/>
        <end position="133"/>
    </location>
</feature>
<dbReference type="FunFam" id="3.40.50.1820:FF:000288">
    <property type="entry name" value="Pancreatic triacylglycerol lipase"/>
    <property type="match status" value="1"/>
</dbReference>
<dbReference type="GO" id="GO:0005615">
    <property type="term" value="C:extracellular space"/>
    <property type="evidence" value="ECO:0007669"/>
    <property type="project" value="TreeGrafter"/>
</dbReference>
<comment type="caution">
    <text evidence="7">The sequence shown here is derived from an EMBL/GenBank/DDBJ whole genome shotgun (WGS) entry which is preliminary data.</text>
</comment>
<feature type="region of interest" description="Disordered" evidence="5">
    <location>
        <begin position="1494"/>
        <end position="1531"/>
    </location>
</feature>
<feature type="non-terminal residue" evidence="7">
    <location>
        <position position="1"/>
    </location>
</feature>
<dbReference type="GO" id="GO:0016298">
    <property type="term" value="F:lipase activity"/>
    <property type="evidence" value="ECO:0007669"/>
    <property type="project" value="InterPro"/>
</dbReference>
<keyword evidence="3" id="KW-0964">Secreted</keyword>
<dbReference type="PANTHER" id="PTHR11610">
    <property type="entry name" value="LIPASE"/>
    <property type="match status" value="1"/>
</dbReference>
<dbReference type="GO" id="GO:0016042">
    <property type="term" value="P:lipid catabolic process"/>
    <property type="evidence" value="ECO:0007669"/>
    <property type="project" value="TreeGrafter"/>
</dbReference>
<dbReference type="CDD" id="cd00707">
    <property type="entry name" value="Pancreat_lipase_like"/>
    <property type="match status" value="1"/>
</dbReference>
<dbReference type="SUPFAM" id="SSF53474">
    <property type="entry name" value="alpha/beta-Hydrolases"/>
    <property type="match status" value="1"/>
</dbReference>
<dbReference type="InterPro" id="IPR013818">
    <property type="entry name" value="Lipase"/>
</dbReference>
<feature type="region of interest" description="Disordered" evidence="5">
    <location>
        <begin position="1"/>
        <end position="77"/>
    </location>
</feature>
<dbReference type="Proteomes" id="UP000747542">
    <property type="component" value="Unassembled WGS sequence"/>
</dbReference>
<feature type="compositionally biased region" description="Polar residues" evidence="5">
    <location>
        <begin position="1146"/>
        <end position="1159"/>
    </location>
</feature>
<dbReference type="InterPro" id="IPR029058">
    <property type="entry name" value="AB_hydrolase_fold"/>
</dbReference>
<dbReference type="Gene3D" id="3.40.50.1820">
    <property type="entry name" value="alpha/beta hydrolase"/>
    <property type="match status" value="1"/>
</dbReference>
<feature type="compositionally biased region" description="Basic and acidic residues" evidence="5">
    <location>
        <begin position="12"/>
        <end position="46"/>
    </location>
</feature>
<feature type="region of interest" description="Disordered" evidence="5">
    <location>
        <begin position="167"/>
        <end position="186"/>
    </location>
</feature>
<feature type="compositionally biased region" description="Basic and acidic residues" evidence="5">
    <location>
        <begin position="65"/>
        <end position="77"/>
    </location>
</feature>
<reference evidence="7" key="1">
    <citation type="journal article" date="2021" name="Sci. Adv.">
        <title>The American lobster genome reveals insights on longevity, neural, and immune adaptations.</title>
        <authorList>
            <person name="Polinski J.M."/>
            <person name="Zimin A.V."/>
            <person name="Clark K.F."/>
            <person name="Kohn A.B."/>
            <person name="Sadowski N."/>
            <person name="Timp W."/>
            <person name="Ptitsyn A."/>
            <person name="Khanna P."/>
            <person name="Romanova D.Y."/>
            <person name="Williams P."/>
            <person name="Greenwood S.J."/>
            <person name="Moroz L.L."/>
            <person name="Walt D.R."/>
            <person name="Bodnar A.G."/>
        </authorList>
    </citation>
    <scope>NUCLEOTIDE SEQUENCE</scope>
    <source>
        <strain evidence="7">GMGI-L3</strain>
    </source>
</reference>
<evidence type="ECO:0000256" key="2">
    <source>
        <dbReference type="ARBA" id="ARBA00010701"/>
    </source>
</evidence>
<dbReference type="EMBL" id="JAHLQT010026066">
    <property type="protein sequence ID" value="KAG7163904.1"/>
    <property type="molecule type" value="Genomic_DNA"/>
</dbReference>
<feature type="non-terminal residue" evidence="7">
    <location>
        <position position="1564"/>
    </location>
</feature>
<comment type="subcellular location">
    <subcellularLocation>
        <location evidence="1">Secreted</location>
    </subcellularLocation>
</comment>
<feature type="compositionally biased region" description="Polar residues" evidence="5">
    <location>
        <begin position="1278"/>
        <end position="1290"/>
    </location>
</feature>
<evidence type="ECO:0000256" key="3">
    <source>
        <dbReference type="ARBA" id="ARBA00022525"/>
    </source>
</evidence>
<feature type="compositionally biased region" description="Low complexity" evidence="5">
    <location>
        <begin position="1165"/>
        <end position="1180"/>
    </location>
</feature>
<feature type="compositionally biased region" description="Polar residues" evidence="5">
    <location>
        <begin position="980"/>
        <end position="1005"/>
    </location>
</feature>
<accession>A0A8J5JYH2</accession>
<evidence type="ECO:0000256" key="4">
    <source>
        <dbReference type="RuleBase" id="RU004262"/>
    </source>
</evidence>
<evidence type="ECO:0000256" key="1">
    <source>
        <dbReference type="ARBA" id="ARBA00004613"/>
    </source>
</evidence>
<feature type="compositionally biased region" description="Polar residues" evidence="5">
    <location>
        <begin position="1024"/>
        <end position="1033"/>
    </location>
</feature>
<evidence type="ECO:0000256" key="5">
    <source>
        <dbReference type="SAM" id="MobiDB-lite"/>
    </source>
</evidence>
<name>A0A8J5JYH2_HOMAM</name>
<feature type="domain" description="Lipase" evidence="6">
    <location>
        <begin position="243"/>
        <end position="563"/>
    </location>
</feature>
<evidence type="ECO:0000259" key="6">
    <source>
        <dbReference type="Pfam" id="PF00151"/>
    </source>
</evidence>
<gene>
    <name evidence="7" type="ORF">Hamer_G020820</name>
</gene>
<feature type="compositionally biased region" description="Basic and acidic residues" evidence="5">
    <location>
        <begin position="1498"/>
        <end position="1508"/>
    </location>
</feature>
<organism evidence="7 8">
    <name type="scientific">Homarus americanus</name>
    <name type="common">American lobster</name>
    <dbReference type="NCBI Taxonomy" id="6706"/>
    <lineage>
        <taxon>Eukaryota</taxon>
        <taxon>Metazoa</taxon>
        <taxon>Ecdysozoa</taxon>
        <taxon>Arthropoda</taxon>
        <taxon>Crustacea</taxon>
        <taxon>Multicrustacea</taxon>
        <taxon>Malacostraca</taxon>
        <taxon>Eumalacostraca</taxon>
        <taxon>Eucarida</taxon>
        <taxon>Decapoda</taxon>
        <taxon>Pleocyemata</taxon>
        <taxon>Astacidea</taxon>
        <taxon>Nephropoidea</taxon>
        <taxon>Nephropidae</taxon>
        <taxon>Homarus</taxon>
    </lineage>
</organism>